<reference evidence="2 3" key="1">
    <citation type="submission" date="2013-01" db="EMBL/GenBank/DDBJ databases">
        <authorList>
            <person name="Harkins D.M."/>
            <person name="Durkin A.S."/>
            <person name="Brinkac L.M."/>
            <person name="Haft D.H."/>
            <person name="Selengut J.D."/>
            <person name="Sanka R."/>
            <person name="DePew J."/>
            <person name="Purushe J."/>
            <person name="Matthias M.A."/>
            <person name="Vinetz J.M."/>
            <person name="Sutton G.G."/>
            <person name="Nierman W.C."/>
            <person name="Fouts D.E."/>
        </authorList>
    </citation>
    <scope>NUCLEOTIDE SEQUENCE [LARGE SCALE GENOMIC DNA]</scope>
    <source>
        <strain evidence="2 3">CBC1416</strain>
    </source>
</reference>
<dbReference type="Pfam" id="PF07228">
    <property type="entry name" value="SpoIIE"/>
    <property type="match status" value="1"/>
</dbReference>
<comment type="caution">
    <text evidence="2">The sequence shown here is derived from an EMBL/GenBank/DDBJ whole genome shotgun (WGS) entry which is preliminary data.</text>
</comment>
<gene>
    <name evidence="2" type="ORF">LEP1GSC161_3021</name>
</gene>
<accession>M6VGN4</accession>
<dbReference type="Proteomes" id="UP000012149">
    <property type="component" value="Unassembled WGS sequence"/>
</dbReference>
<proteinExistence type="predicted"/>
<dbReference type="InterPro" id="IPR001932">
    <property type="entry name" value="PPM-type_phosphatase-like_dom"/>
</dbReference>
<dbReference type="AlphaFoldDB" id="M6VGN4"/>
<evidence type="ECO:0000259" key="1">
    <source>
        <dbReference type="Pfam" id="PF07228"/>
    </source>
</evidence>
<dbReference type="EMBL" id="AKWE02000162">
    <property type="protein sequence ID" value="EMO56652.1"/>
    <property type="molecule type" value="Genomic_DNA"/>
</dbReference>
<dbReference type="Gene3D" id="3.60.40.10">
    <property type="entry name" value="PPM-type phosphatase domain"/>
    <property type="match status" value="1"/>
</dbReference>
<protein>
    <submittedName>
        <fullName evidence="2">Stage II sporulation protein E domain protein</fullName>
    </submittedName>
</protein>
<evidence type="ECO:0000313" key="3">
    <source>
        <dbReference type="Proteomes" id="UP000012149"/>
    </source>
</evidence>
<feature type="domain" description="PPM-type phosphatase" evidence="1">
    <location>
        <begin position="3"/>
        <end position="79"/>
    </location>
</feature>
<dbReference type="InterPro" id="IPR036457">
    <property type="entry name" value="PPM-type-like_dom_sf"/>
</dbReference>
<organism evidence="2 3">
    <name type="scientific">Leptospira santarosai str. CBC1416</name>
    <dbReference type="NCBI Taxonomy" id="1193059"/>
    <lineage>
        <taxon>Bacteria</taxon>
        <taxon>Pseudomonadati</taxon>
        <taxon>Spirochaetota</taxon>
        <taxon>Spirochaetia</taxon>
        <taxon>Leptospirales</taxon>
        <taxon>Leptospiraceae</taxon>
        <taxon>Leptospira</taxon>
    </lineage>
</organism>
<sequence>MDRTGSLLGLDSNNRYGVFKFNYQYGDRLFLLTDGIYEEFNSDKQQFGELAVQDILSKKFSEPMEETIPAILQSLIEHLGSTKNTRRYYGHFDSFGFSRSLKCFLGFQRRFEKNGTDDTIIFVKGSRSYL</sequence>
<evidence type="ECO:0000313" key="2">
    <source>
        <dbReference type="EMBL" id="EMO56652.1"/>
    </source>
</evidence>
<name>M6VGN4_9LEPT</name>